<reference evidence="2" key="1">
    <citation type="submission" date="2017-09" db="EMBL/GenBank/DDBJ databases">
        <title>Depth-based differentiation of microbial function through sediment-hosted aquifers and enrichment of novel symbionts in the deep terrestrial subsurface.</title>
        <authorList>
            <person name="Probst A.J."/>
            <person name="Ladd B."/>
            <person name="Jarett J.K."/>
            <person name="Geller-Mcgrath D.E."/>
            <person name="Sieber C.M.K."/>
            <person name="Emerson J.B."/>
            <person name="Anantharaman K."/>
            <person name="Thomas B.C."/>
            <person name="Malmstrom R."/>
            <person name="Stieglmeier M."/>
            <person name="Klingl A."/>
            <person name="Woyke T."/>
            <person name="Ryan C.M."/>
            <person name="Banfield J.F."/>
        </authorList>
    </citation>
    <scope>NUCLEOTIDE SEQUENCE [LARGE SCALE GENOMIC DNA]</scope>
</reference>
<sequence length="240" mass="28097">MSRTLSVHKEHEFLLAMEKAGLNDALAQKVIASKSNEIAQQFIALGHDQAELILFEWQQFWEKLGIKIDITGIRIPIKKNGFDRLLVIPGNITTKKVLEFCKSFFTCWFYIAKNINSIIATNARENVVTYAIWVHDRVESDKELIGMSANDLRMKKIATMTVLERLIFELKYYQETGHHLDLENPTICSGSRCFRETDDVIFDRVIHIHWRDRWQDESLVIDNFSETEHGNHYRAREIVW</sequence>
<proteinExistence type="predicted"/>
<evidence type="ECO:0000313" key="2">
    <source>
        <dbReference type="Proteomes" id="UP000230405"/>
    </source>
</evidence>
<gene>
    <name evidence="1" type="ORF">COX77_02235</name>
</gene>
<protein>
    <submittedName>
        <fullName evidence="1">Uncharacterized protein</fullName>
    </submittedName>
</protein>
<evidence type="ECO:0000313" key="1">
    <source>
        <dbReference type="EMBL" id="PIZ99182.1"/>
    </source>
</evidence>
<comment type="caution">
    <text evidence="1">The sequence shown here is derived from an EMBL/GenBank/DDBJ whole genome shotgun (WGS) entry which is preliminary data.</text>
</comment>
<dbReference type="EMBL" id="PFPO01000043">
    <property type="protein sequence ID" value="PIZ99182.1"/>
    <property type="molecule type" value="Genomic_DNA"/>
</dbReference>
<dbReference type="Proteomes" id="UP000230405">
    <property type="component" value="Unassembled WGS sequence"/>
</dbReference>
<name>A0A2M7VF37_9BACT</name>
<accession>A0A2M7VF37</accession>
<organism evidence="1 2">
    <name type="scientific">Candidatus Komeilibacteria bacterium CG_4_10_14_0_2_um_filter_37_10</name>
    <dbReference type="NCBI Taxonomy" id="1974470"/>
    <lineage>
        <taxon>Bacteria</taxon>
        <taxon>Candidatus Komeiliibacteriota</taxon>
    </lineage>
</organism>
<dbReference type="AlphaFoldDB" id="A0A2M7VF37"/>